<protein>
    <submittedName>
        <fullName evidence="3">Barnase inhibitor</fullName>
    </submittedName>
</protein>
<evidence type="ECO:0000313" key="4">
    <source>
        <dbReference type="Proteomes" id="UP000053127"/>
    </source>
</evidence>
<comment type="caution">
    <text evidence="3">The sequence shown here is derived from an EMBL/GenBank/DDBJ whole genome shotgun (WGS) entry which is preliminary data.</text>
</comment>
<dbReference type="AlphaFoldDB" id="A0A101PDP3"/>
<evidence type="ECO:0000313" key="3">
    <source>
        <dbReference type="EMBL" id="KUN09595.1"/>
    </source>
</evidence>
<accession>A0A101PDP3</accession>
<dbReference type="RefSeq" id="WP_067117703.1">
    <property type="nucleotide sequence ID" value="NZ_KQ948207.1"/>
</dbReference>
<reference evidence="3 4" key="1">
    <citation type="submission" date="2015-10" db="EMBL/GenBank/DDBJ databases">
        <title>Draft genome sequence of Streptomyces yokosukanensis DSM 40224, type strain for the species Streptomyces yokosukanensis.</title>
        <authorList>
            <person name="Ruckert C."/>
            <person name="Winkler A."/>
            <person name="Kalinowski J."/>
            <person name="Kampfer P."/>
            <person name="Glaeser S."/>
        </authorList>
    </citation>
    <scope>NUCLEOTIDE SEQUENCE [LARGE SCALE GENOMIC DNA]</scope>
    <source>
        <strain evidence="3 4">DSM 40224</strain>
    </source>
</reference>
<feature type="domain" description="Barstar (barnase inhibitor)" evidence="2">
    <location>
        <begin position="5"/>
        <end position="71"/>
    </location>
</feature>
<proteinExistence type="inferred from homology"/>
<keyword evidence="4" id="KW-1185">Reference proteome</keyword>
<dbReference type="EMBL" id="LMWN01000005">
    <property type="protein sequence ID" value="KUN09595.1"/>
    <property type="molecule type" value="Genomic_DNA"/>
</dbReference>
<evidence type="ECO:0000259" key="2">
    <source>
        <dbReference type="Pfam" id="PF01337"/>
    </source>
</evidence>
<dbReference type="Pfam" id="PF01337">
    <property type="entry name" value="Barstar"/>
    <property type="match status" value="1"/>
</dbReference>
<evidence type="ECO:0000256" key="1">
    <source>
        <dbReference type="ARBA" id="ARBA00006845"/>
    </source>
</evidence>
<sequence>MTVTYVLDGTRIETLEDFWRVIGEAVEGPDGYFGRSLDAFADCLSGGFGTPDDRDFVVEWRDHQVSRGHLGHPETARQLEIRLTRCHPENRPYVSADLAEARAGRGATAFDWLIEIFEQRAPGVLRLR</sequence>
<dbReference type="SUPFAM" id="SSF52038">
    <property type="entry name" value="Barstar-related"/>
    <property type="match status" value="1"/>
</dbReference>
<dbReference type="InterPro" id="IPR000468">
    <property type="entry name" value="Barstar"/>
</dbReference>
<dbReference type="STRING" id="67386.AQI95_04560"/>
<dbReference type="Proteomes" id="UP000053127">
    <property type="component" value="Unassembled WGS sequence"/>
</dbReference>
<dbReference type="InterPro" id="IPR035905">
    <property type="entry name" value="Barstar-like_sf"/>
</dbReference>
<gene>
    <name evidence="3" type="ORF">AQI95_04560</name>
</gene>
<dbReference type="OrthoDB" id="8859549at2"/>
<dbReference type="Gene3D" id="3.30.370.10">
    <property type="entry name" value="Barstar-like"/>
    <property type="match status" value="1"/>
</dbReference>
<organism evidence="3 4">
    <name type="scientific">Streptomyces yokosukanensis</name>
    <dbReference type="NCBI Taxonomy" id="67386"/>
    <lineage>
        <taxon>Bacteria</taxon>
        <taxon>Bacillati</taxon>
        <taxon>Actinomycetota</taxon>
        <taxon>Actinomycetes</taxon>
        <taxon>Kitasatosporales</taxon>
        <taxon>Streptomycetaceae</taxon>
        <taxon>Streptomyces</taxon>
    </lineage>
</organism>
<name>A0A101PDP3_9ACTN</name>
<comment type="similarity">
    <text evidence="1">Belongs to the barstar family.</text>
</comment>